<dbReference type="AlphaFoldDB" id="A0A7W8YZQ5"/>
<dbReference type="Gene3D" id="3.40.630.190">
    <property type="entry name" value="LCP protein"/>
    <property type="match status" value="1"/>
</dbReference>
<comment type="similarity">
    <text evidence="1">Belongs to the LytR/CpsA/Psr (LCP) family.</text>
</comment>
<gene>
    <name evidence="6" type="ORF">BJ981_000391</name>
</gene>
<feature type="domain" description="Cell envelope-related transcriptional attenuator" evidence="4">
    <location>
        <begin position="109"/>
        <end position="251"/>
    </location>
</feature>
<comment type="caution">
    <text evidence="6">The sequence shown here is derived from an EMBL/GenBank/DDBJ whole genome shotgun (WGS) entry which is preliminary data.</text>
</comment>
<dbReference type="InterPro" id="IPR050922">
    <property type="entry name" value="LytR/CpsA/Psr_CW_biosynth"/>
</dbReference>
<dbReference type="Proteomes" id="UP000588112">
    <property type="component" value="Unassembled WGS sequence"/>
</dbReference>
<dbReference type="PANTHER" id="PTHR33392">
    <property type="entry name" value="POLYISOPRENYL-TEICHOIC ACID--PEPTIDOGLYCAN TEICHOIC ACID TRANSFERASE TAGU"/>
    <property type="match status" value="1"/>
</dbReference>
<feature type="region of interest" description="Disordered" evidence="2">
    <location>
        <begin position="341"/>
        <end position="376"/>
    </location>
</feature>
<evidence type="ECO:0000256" key="3">
    <source>
        <dbReference type="SAM" id="Phobius"/>
    </source>
</evidence>
<feature type="domain" description="LytR/CpsA/Psr regulator C-terminal" evidence="5">
    <location>
        <begin position="381"/>
        <end position="464"/>
    </location>
</feature>
<dbReference type="Gene3D" id="3.30.70.2390">
    <property type="match status" value="1"/>
</dbReference>
<feature type="transmembrane region" description="Helical" evidence="3">
    <location>
        <begin position="30"/>
        <end position="55"/>
    </location>
</feature>
<keyword evidence="7" id="KW-1185">Reference proteome</keyword>
<evidence type="ECO:0000259" key="5">
    <source>
        <dbReference type="Pfam" id="PF13399"/>
    </source>
</evidence>
<dbReference type="EMBL" id="JACHBR010000001">
    <property type="protein sequence ID" value="MBB5624692.1"/>
    <property type="molecule type" value="Genomic_DNA"/>
</dbReference>
<dbReference type="NCBIfam" id="TIGR00350">
    <property type="entry name" value="lytR_cpsA_psr"/>
    <property type="match status" value="1"/>
</dbReference>
<reference evidence="6 7" key="1">
    <citation type="submission" date="2020-08" db="EMBL/GenBank/DDBJ databases">
        <title>Sequencing the genomes of 1000 actinobacteria strains.</title>
        <authorList>
            <person name="Klenk H.-P."/>
        </authorList>
    </citation>
    <scope>NUCLEOTIDE SEQUENCE [LARGE SCALE GENOMIC DNA]</scope>
    <source>
        <strain evidence="6 7">DSM 45790</strain>
    </source>
</reference>
<evidence type="ECO:0000256" key="2">
    <source>
        <dbReference type="SAM" id="MobiDB-lite"/>
    </source>
</evidence>
<proteinExistence type="inferred from homology"/>
<feature type="compositionally biased region" description="Low complexity" evidence="2">
    <location>
        <begin position="349"/>
        <end position="364"/>
    </location>
</feature>
<protein>
    <submittedName>
        <fullName evidence="6">LCP family protein required for cell wall assembly</fullName>
    </submittedName>
</protein>
<evidence type="ECO:0000313" key="7">
    <source>
        <dbReference type="Proteomes" id="UP000588112"/>
    </source>
</evidence>
<dbReference type="InterPro" id="IPR004474">
    <property type="entry name" value="LytR_CpsA_psr"/>
</dbReference>
<dbReference type="InterPro" id="IPR027381">
    <property type="entry name" value="LytR/CpsA/Psr_C"/>
</dbReference>
<evidence type="ECO:0000256" key="1">
    <source>
        <dbReference type="ARBA" id="ARBA00006068"/>
    </source>
</evidence>
<dbReference type="Pfam" id="PF03816">
    <property type="entry name" value="LytR_cpsA_psr"/>
    <property type="match status" value="1"/>
</dbReference>
<evidence type="ECO:0000259" key="4">
    <source>
        <dbReference type="Pfam" id="PF03816"/>
    </source>
</evidence>
<sequence length="500" mass="52454">MSDDESAVHVGGDAYGGVRLNQRRTRRARAGARAVTITGALSAMVLAGSGVLWFLSTYATSQIKSVNAGTAGSDPRGAMNILLVGVDKRDDLTRQEQNRLHLGREVGQRSDTMMVIHLSEDHGKVTVVSLPRDSWVDIPGKGSHKINSAYSMGGAPLAVRTVQNATGLTINHYVEVNVLGFIRVVDALGGVSVCTPVAIDDQHTGFKLQPGTYELDGAKALFYARTRATARSDLDRIDRQQQVISALLHRALSGGTLANPAKLTGLVGSTLKTLTVDEKLSKDLLGLADQLKDVSTDDVAFATVPLADVNYRAPTGESAVLWDKAAARDLFRRIGDDVPLVKPVKSQRPSSTPSSSPTAGDSAGDSGGASDEELTVPPERIAVKVINGTSIAGLGARTKAELVKAGFQVPAAPGDTATRNYTDPVVRYPAGREDSARTLAAAVPGAQLREADVTGIELIVGTKYTGAKKVTIKTTTTSTAAPSATVTPAARTATQNICKN</sequence>
<dbReference type="PANTHER" id="PTHR33392:SF6">
    <property type="entry name" value="POLYISOPRENYL-TEICHOIC ACID--PEPTIDOGLYCAN TEICHOIC ACID TRANSFERASE TAGU"/>
    <property type="match status" value="1"/>
</dbReference>
<keyword evidence="3" id="KW-0472">Membrane</keyword>
<dbReference type="Pfam" id="PF13399">
    <property type="entry name" value="LytR_C"/>
    <property type="match status" value="1"/>
</dbReference>
<evidence type="ECO:0000313" key="6">
    <source>
        <dbReference type="EMBL" id="MBB5624692.1"/>
    </source>
</evidence>
<keyword evidence="3" id="KW-1133">Transmembrane helix</keyword>
<name>A0A7W8YZQ5_9ACTN</name>
<organism evidence="6 7">
    <name type="scientific">Sphaerisporangium krabiense</name>
    <dbReference type="NCBI Taxonomy" id="763782"/>
    <lineage>
        <taxon>Bacteria</taxon>
        <taxon>Bacillati</taxon>
        <taxon>Actinomycetota</taxon>
        <taxon>Actinomycetes</taxon>
        <taxon>Streptosporangiales</taxon>
        <taxon>Streptosporangiaceae</taxon>
        <taxon>Sphaerisporangium</taxon>
    </lineage>
</organism>
<keyword evidence="3" id="KW-0812">Transmembrane</keyword>
<accession>A0A7W8YZQ5</accession>